<proteinExistence type="predicted"/>
<evidence type="ECO:0000313" key="1">
    <source>
        <dbReference type="EMBL" id="CAF1105839.1"/>
    </source>
</evidence>
<accession>A0A814PJG0</accession>
<sequence>MLESFYSAYQKKVFTVEKPCPVKKTEILSYLRILHPIYSMSILTQRTDWHLGDVIPALIIILNGSLDENGLKGDKKKLVKNLKREIYKKFEFEINSKVYLAAGLLNISKLELWFEKEHVRRVEFSRKALMAFEDAILFIINGSSDDIYERPKKATKRSKKKYKNSENELLMSLVKSKSFETKEVVTNFNQRQLIKKEINDYLISIKEKTNLTKTTQRF</sequence>
<dbReference type="AlphaFoldDB" id="A0A814PJG0"/>
<comment type="caution">
    <text evidence="1">The sequence shown here is derived from an EMBL/GenBank/DDBJ whole genome shotgun (WGS) entry which is preliminary data.</text>
</comment>
<organism evidence="1 2">
    <name type="scientific">Brachionus calyciflorus</name>
    <dbReference type="NCBI Taxonomy" id="104777"/>
    <lineage>
        <taxon>Eukaryota</taxon>
        <taxon>Metazoa</taxon>
        <taxon>Spiralia</taxon>
        <taxon>Gnathifera</taxon>
        <taxon>Rotifera</taxon>
        <taxon>Eurotatoria</taxon>
        <taxon>Monogononta</taxon>
        <taxon>Pseudotrocha</taxon>
        <taxon>Ploima</taxon>
        <taxon>Brachionidae</taxon>
        <taxon>Brachionus</taxon>
    </lineage>
</organism>
<dbReference type="Proteomes" id="UP000663879">
    <property type="component" value="Unassembled WGS sequence"/>
</dbReference>
<dbReference type="EMBL" id="CAJNOC010007839">
    <property type="protein sequence ID" value="CAF1105839.1"/>
    <property type="molecule type" value="Genomic_DNA"/>
</dbReference>
<gene>
    <name evidence="1" type="ORF">OXX778_LOCUS21381</name>
</gene>
<evidence type="ECO:0000313" key="2">
    <source>
        <dbReference type="Proteomes" id="UP000663879"/>
    </source>
</evidence>
<name>A0A814PJG0_9BILA</name>
<keyword evidence="2" id="KW-1185">Reference proteome</keyword>
<reference evidence="1" key="1">
    <citation type="submission" date="2021-02" db="EMBL/GenBank/DDBJ databases">
        <authorList>
            <person name="Nowell W R."/>
        </authorList>
    </citation>
    <scope>NUCLEOTIDE SEQUENCE</scope>
    <source>
        <strain evidence="1">Ploen Becks lab</strain>
    </source>
</reference>
<protein>
    <submittedName>
        <fullName evidence="1">Uncharacterized protein</fullName>
    </submittedName>
</protein>